<comment type="caution">
    <text evidence="2">The sequence shown here is derived from an EMBL/GenBank/DDBJ whole genome shotgun (WGS) entry which is preliminary data.</text>
</comment>
<gene>
    <name evidence="2" type="ORF">Taro_038228</name>
</gene>
<evidence type="ECO:0000313" key="2">
    <source>
        <dbReference type="EMBL" id="MQM05416.1"/>
    </source>
</evidence>
<name>A0A843WC64_COLES</name>
<dbReference type="EMBL" id="NMUH01003409">
    <property type="protein sequence ID" value="MQM05416.1"/>
    <property type="molecule type" value="Genomic_DNA"/>
</dbReference>
<proteinExistence type="predicted"/>
<reference evidence="2" key="1">
    <citation type="submission" date="2017-07" db="EMBL/GenBank/DDBJ databases">
        <title>Taro Niue Genome Assembly and Annotation.</title>
        <authorList>
            <person name="Atibalentja N."/>
            <person name="Keating K."/>
            <person name="Fields C.J."/>
        </authorList>
    </citation>
    <scope>NUCLEOTIDE SEQUENCE</scope>
    <source>
        <strain evidence="2">Niue_2</strain>
        <tissue evidence="2">Leaf</tissue>
    </source>
</reference>
<dbReference type="AlphaFoldDB" id="A0A843WC64"/>
<keyword evidence="3" id="KW-1185">Reference proteome</keyword>
<protein>
    <submittedName>
        <fullName evidence="2">Uncharacterized protein</fullName>
    </submittedName>
</protein>
<feature type="compositionally biased region" description="Low complexity" evidence="1">
    <location>
        <begin position="128"/>
        <end position="141"/>
    </location>
</feature>
<organism evidence="2 3">
    <name type="scientific">Colocasia esculenta</name>
    <name type="common">Wild taro</name>
    <name type="synonym">Arum esculentum</name>
    <dbReference type="NCBI Taxonomy" id="4460"/>
    <lineage>
        <taxon>Eukaryota</taxon>
        <taxon>Viridiplantae</taxon>
        <taxon>Streptophyta</taxon>
        <taxon>Embryophyta</taxon>
        <taxon>Tracheophyta</taxon>
        <taxon>Spermatophyta</taxon>
        <taxon>Magnoliopsida</taxon>
        <taxon>Liliopsida</taxon>
        <taxon>Araceae</taxon>
        <taxon>Aroideae</taxon>
        <taxon>Colocasieae</taxon>
        <taxon>Colocasia</taxon>
    </lineage>
</organism>
<accession>A0A843WC64</accession>
<feature type="region of interest" description="Disordered" evidence="1">
    <location>
        <begin position="88"/>
        <end position="141"/>
    </location>
</feature>
<evidence type="ECO:0000313" key="3">
    <source>
        <dbReference type="Proteomes" id="UP000652761"/>
    </source>
</evidence>
<sequence>MTSVWLSSASEPGCRVRLCPVRTPCGGFEPHCLVALLPVGVSCPTGSLFVRLTPFPSGGSWSAFEVRGAVSLRGWSHLAVVQVGAAQAQPGPSRQVQQQTGSQPYSRVRRRFRRSRRLTEQRQLPVESVQQPGVQPQQQSQRLFSGRCYRVLPFTLS</sequence>
<feature type="compositionally biased region" description="Basic residues" evidence="1">
    <location>
        <begin position="107"/>
        <end position="116"/>
    </location>
</feature>
<dbReference type="Proteomes" id="UP000652761">
    <property type="component" value="Unassembled WGS sequence"/>
</dbReference>
<feature type="compositionally biased region" description="Polar residues" evidence="1">
    <location>
        <begin position="94"/>
        <end position="105"/>
    </location>
</feature>
<evidence type="ECO:0000256" key="1">
    <source>
        <dbReference type="SAM" id="MobiDB-lite"/>
    </source>
</evidence>